<accession>V5KSH1</accession>
<dbReference type="EMBL" id="KF550303">
    <property type="protein sequence ID" value="AGZ17475.1"/>
    <property type="molecule type" value="Genomic_DNA"/>
</dbReference>
<dbReference type="Gene3D" id="3.30.565.10">
    <property type="entry name" value="Histidine kinase-like ATPase, C-terminal domain"/>
    <property type="match status" value="1"/>
</dbReference>
<gene>
    <name evidence="1" type="ORF">4MG_001</name>
</gene>
<organism evidence="1 2">
    <name type="scientific">Escherichia phage 4MG</name>
    <dbReference type="NCBI Taxonomy" id="1391428"/>
    <lineage>
        <taxon>Viruses</taxon>
        <taxon>Duplodnaviria</taxon>
        <taxon>Heunggongvirae</taxon>
        <taxon>Uroviricota</taxon>
        <taxon>Caudoviricetes</taxon>
        <taxon>Vequintavirinae</taxon>
        <taxon>Seunavirus</taxon>
        <taxon>Seunavirus 4MG</taxon>
    </lineage>
</organism>
<keyword evidence="2" id="KW-1185">Reference proteome</keyword>
<dbReference type="RefSeq" id="YP_008857217.1">
    <property type="nucleotide sequence ID" value="NC_022968.1"/>
</dbReference>
<dbReference type="KEGG" id="vg:17776522"/>
<name>V5KSH1_9CAUD</name>
<evidence type="ECO:0000313" key="2">
    <source>
        <dbReference type="Proteomes" id="UP000018620"/>
    </source>
</evidence>
<sequence>MIIQRAEEKVQVSGSVQRYQAGIAINAETFSILIDGIYNDKVLAAVREPLFNAVDSHTEAGCREKAIIIHSPTDLEPWYSVRDSGLGMDFNMVTQTFMMLGSSTKRESNELIGAKGIGSKAPFTVTDMFTVTSIKDGIKTVYSVHKNEGIPEVVPLHESKTEEENGVEIKFNVDPSETSKYRQAIVKCLRYAKFPYEINDPFVTSEINDRTYPVQYRYEDKDTGWMLEMYGSVSKNSDSVVVMGQQPYLSNFLSSNKSWPMMMVSIPIGDCDVNPGREWTIEGKNDRGFRDRLEKFVTDAIEKRGSEVVEELKKLPTLNEVQEYMKRVGGYFANRYGSGFIADKFKDHLGAFKIENCVSYGEKGTRRETKREYSYSDLMNGSPLVYNDDDKCIRTKCNWLSEKRFKRVYVTECPEALDILNDPFFVGMVFKLSELEKRPVVKGEKKYGGYSLYEPGHAVWIIEQDGSVQKTRISRADFDDIDAAMIYSGGQVKGECALGNVDGLTRRRTQSDTFLKELGITGKLYIVPLNRSGWLPDETRIIGRDDLYELAKTNLMEYHLNQYTNCSSTYRQLVKELGIFGVKVVSDPEYKPKVNMSYSLSNVEGYYELDRKAKRLVNARMRIGRKLLEIKKSRYPLLKYVDLKHFNTPEMIEYRQLIDSKGETK</sequence>
<dbReference type="Pfam" id="PF13589">
    <property type="entry name" value="HATPase_c_3"/>
    <property type="match status" value="1"/>
</dbReference>
<proteinExistence type="predicted"/>
<dbReference type="InterPro" id="IPR036890">
    <property type="entry name" value="HATPase_C_sf"/>
</dbReference>
<dbReference type="SUPFAM" id="SSF55874">
    <property type="entry name" value="ATPase domain of HSP90 chaperone/DNA topoisomerase II/histidine kinase"/>
    <property type="match status" value="1"/>
</dbReference>
<dbReference type="OrthoDB" id="1235at10239"/>
<evidence type="ECO:0000313" key="1">
    <source>
        <dbReference type="EMBL" id="AGZ17475.1"/>
    </source>
</evidence>
<reference evidence="1 2" key="1">
    <citation type="journal article" date="2014" name="Arch. Virol.">
        <title>Complete genome sequence of enterobacteria phage 4MG, a new member of the subgroup "PVP-SE1-like phage" of the "rV5-like viruses".</title>
        <authorList>
            <person name="Kim M."/>
            <person name="Heu S."/>
            <person name="Ryu S."/>
        </authorList>
    </citation>
    <scope>NUCLEOTIDE SEQUENCE [LARGE SCALE GENOMIC DNA]</scope>
</reference>
<dbReference type="Proteomes" id="UP000018620">
    <property type="component" value="Segment"/>
</dbReference>
<protein>
    <submittedName>
        <fullName evidence="1">RIIA protein</fullName>
    </submittedName>
</protein>